<organism evidence="1 2">
    <name type="scientific">Pedobacter rhizosphaerae</name>
    <dbReference type="NCBI Taxonomy" id="390241"/>
    <lineage>
        <taxon>Bacteria</taxon>
        <taxon>Pseudomonadati</taxon>
        <taxon>Bacteroidota</taxon>
        <taxon>Sphingobacteriia</taxon>
        <taxon>Sphingobacteriales</taxon>
        <taxon>Sphingobacteriaceae</taxon>
        <taxon>Pedobacter</taxon>
    </lineage>
</organism>
<protein>
    <recommendedName>
        <fullName evidence="3">Lipoprotein</fullName>
    </recommendedName>
</protein>
<dbReference type="PROSITE" id="PS51257">
    <property type="entry name" value="PROKAR_LIPOPROTEIN"/>
    <property type="match status" value="1"/>
</dbReference>
<dbReference type="Proteomes" id="UP000199572">
    <property type="component" value="Unassembled WGS sequence"/>
</dbReference>
<proteinExistence type="predicted"/>
<reference evidence="1 2" key="1">
    <citation type="submission" date="2016-10" db="EMBL/GenBank/DDBJ databases">
        <authorList>
            <person name="de Groot N.N."/>
        </authorList>
    </citation>
    <scope>NUCLEOTIDE SEQUENCE [LARGE SCALE GENOMIC DNA]</scope>
    <source>
        <strain evidence="1 2">DSM 18610</strain>
    </source>
</reference>
<accession>A0A1H9URN7</accession>
<evidence type="ECO:0000313" key="2">
    <source>
        <dbReference type="Proteomes" id="UP000199572"/>
    </source>
</evidence>
<dbReference type="AlphaFoldDB" id="A0A1H9URN7"/>
<evidence type="ECO:0000313" key="1">
    <source>
        <dbReference type="EMBL" id="SES12018.1"/>
    </source>
</evidence>
<sequence>MKTNFTLLLLCTLALGSCEENPCRNSYYFTGKYVNHYKKQDINYIILKSDNSYLYYYQQKGKVPKTFKGKWEKVSTPQTCKIKLEPWKDLVGYKKLDKVDSSQFNHSDDKIVLFEDVYGTEYTKEIPDPFQELTPLEPVDEWSF</sequence>
<dbReference type="RefSeq" id="WP_090887677.1">
    <property type="nucleotide sequence ID" value="NZ_FOGG01000033.1"/>
</dbReference>
<evidence type="ECO:0008006" key="3">
    <source>
        <dbReference type="Google" id="ProtNLM"/>
    </source>
</evidence>
<gene>
    <name evidence="1" type="ORF">SAMN04488023_13325</name>
</gene>
<dbReference type="EMBL" id="FOGG01000033">
    <property type="protein sequence ID" value="SES12018.1"/>
    <property type="molecule type" value="Genomic_DNA"/>
</dbReference>
<keyword evidence="2" id="KW-1185">Reference proteome</keyword>
<name>A0A1H9URN7_9SPHI</name>